<feature type="binding site" evidence="5">
    <location>
        <position position="275"/>
    </location>
    <ligand>
        <name>Zn(2+)</name>
        <dbReference type="ChEBI" id="CHEBI:29105"/>
        <note>catalytic</note>
    </ligand>
</feature>
<feature type="domain" description="Adenosine deaminase" evidence="6">
    <location>
        <begin position="9"/>
        <end position="328"/>
    </location>
</feature>
<dbReference type="Pfam" id="PF00962">
    <property type="entry name" value="A_deaminase"/>
    <property type="match status" value="1"/>
</dbReference>
<dbReference type="GO" id="GO:0016787">
    <property type="term" value="F:hydrolase activity"/>
    <property type="evidence" value="ECO:0007669"/>
    <property type="project" value="UniProtKB-KW"/>
</dbReference>
<accession>A0ABR9FYL8</accession>
<dbReference type="NCBIfam" id="NF006850">
    <property type="entry name" value="PRK09358.1-6"/>
    <property type="match status" value="1"/>
</dbReference>
<comment type="caution">
    <text evidence="7">The sequence shown here is derived from an EMBL/GenBank/DDBJ whole genome shotgun (WGS) entry which is preliminary data.</text>
</comment>
<dbReference type="PANTHER" id="PTHR43114">
    <property type="entry name" value="ADENINE DEAMINASE"/>
    <property type="match status" value="1"/>
</dbReference>
<comment type="catalytic activity">
    <reaction evidence="5">
        <text>adenine + H2O + H(+) = hypoxanthine + NH4(+)</text>
        <dbReference type="Rhea" id="RHEA:23688"/>
        <dbReference type="ChEBI" id="CHEBI:15377"/>
        <dbReference type="ChEBI" id="CHEBI:15378"/>
        <dbReference type="ChEBI" id="CHEBI:16708"/>
        <dbReference type="ChEBI" id="CHEBI:17368"/>
        <dbReference type="ChEBI" id="CHEBI:28938"/>
        <dbReference type="EC" id="3.5.4.2"/>
    </reaction>
</comment>
<comment type="similarity">
    <text evidence="5">Belongs to the metallo-dependent hydrolases superfamily. Adenosine and AMP deaminases family. Adenine deaminase type 2 subfamily.</text>
</comment>
<dbReference type="PANTHER" id="PTHR43114:SF6">
    <property type="entry name" value="ADENINE DEAMINASE"/>
    <property type="match status" value="1"/>
</dbReference>
<dbReference type="InterPro" id="IPR032466">
    <property type="entry name" value="Metal_Hydrolase"/>
</dbReference>
<dbReference type="InterPro" id="IPR001365">
    <property type="entry name" value="A_deaminase_dom"/>
</dbReference>
<evidence type="ECO:0000313" key="7">
    <source>
        <dbReference type="EMBL" id="MBE0463732.1"/>
    </source>
</evidence>
<dbReference type="Proteomes" id="UP001645038">
    <property type="component" value="Unassembled WGS sequence"/>
</dbReference>
<feature type="binding site" evidence="5">
    <location>
        <position position="14"/>
    </location>
    <ligand>
        <name>Zn(2+)</name>
        <dbReference type="ChEBI" id="CHEBI:29105"/>
        <note>catalytic</note>
    </ligand>
</feature>
<evidence type="ECO:0000259" key="6">
    <source>
        <dbReference type="Pfam" id="PF00962"/>
    </source>
</evidence>
<evidence type="ECO:0000313" key="8">
    <source>
        <dbReference type="Proteomes" id="UP001645038"/>
    </source>
</evidence>
<dbReference type="InterPro" id="IPR006330">
    <property type="entry name" value="Ado/ade_deaminase"/>
</dbReference>
<feature type="binding site" evidence="5">
    <location>
        <position position="16"/>
    </location>
    <ligand>
        <name>Zn(2+)</name>
        <dbReference type="ChEBI" id="CHEBI:29105"/>
        <note>catalytic</note>
    </ligand>
</feature>
<sequence>MQDFLRRLPKIELHLHIEGSLEPELMFALAERNSITLPYASVGEAKAAYQFKDLQGFLNLYYQGMNVLCHEQDFFDLAMDYFKRASSEGVVHIDMHFDPQAHLQRGIALDVVMAGLLRAKEEAEQTLDLSVGLIMAFLRDRPADEALQVLEQAAPYWKLLDAIGLDSAERDHPPSKFVAVFNRAKEIGLARVAHAGEEGPAAYILEALDMLDVCRIDHGIRCLESDEVVDRLYEQQTVLTVCPLSNTSLKVVDELIDHPLPALLDKGLNVTISSDDPAYFGGGLLANHIACAEAFGWDEDAFVELNRNAITEAFTSESRRQELLARLAAVKPE</sequence>
<evidence type="ECO:0000256" key="2">
    <source>
        <dbReference type="ARBA" id="ARBA00022801"/>
    </source>
</evidence>
<comment type="cofactor">
    <cofactor evidence="5">
        <name>Zn(2+)</name>
        <dbReference type="ChEBI" id="CHEBI:29105"/>
    </cofactor>
    <text evidence="5">Binds 1 zinc ion per subunit.</text>
</comment>
<gene>
    <name evidence="7" type="ORF">EI547_09715</name>
</gene>
<dbReference type="SUPFAM" id="SSF51556">
    <property type="entry name" value="Metallo-dependent hydrolases"/>
    <property type="match status" value="1"/>
</dbReference>
<reference evidence="7 8" key="1">
    <citation type="submission" date="2020-07" db="EMBL/GenBank/DDBJ databases">
        <title>Halophilic bacteria isolated from french cheeses.</title>
        <authorList>
            <person name="Kothe C.I."/>
            <person name="Farah-Kraiem B."/>
            <person name="Renault P."/>
            <person name="Dridi B."/>
        </authorList>
    </citation>
    <scope>NUCLEOTIDE SEQUENCE [LARGE SCALE GENOMIC DNA]</scope>
    <source>
        <strain evidence="7 8">FME20</strain>
    </source>
</reference>
<keyword evidence="1 5" id="KW-0479">Metal-binding</keyword>
<comment type="function">
    <text evidence="5">Catalyzes the hydrolytic deamination of adenine to hypoxanthine. Plays an important role in the purine salvage pathway and in nitrogen catabolism.</text>
</comment>
<dbReference type="EC" id="3.5.4.2" evidence="5"/>
<keyword evidence="4 5" id="KW-0546">Nucleotide metabolism</keyword>
<dbReference type="HAMAP" id="MF_01962">
    <property type="entry name" value="Adenine_deaminase"/>
    <property type="match status" value="1"/>
</dbReference>
<dbReference type="Gene3D" id="3.20.20.140">
    <property type="entry name" value="Metal-dependent hydrolases"/>
    <property type="match status" value="1"/>
</dbReference>
<evidence type="ECO:0000256" key="1">
    <source>
        <dbReference type="ARBA" id="ARBA00022723"/>
    </source>
</evidence>
<evidence type="ECO:0000256" key="3">
    <source>
        <dbReference type="ARBA" id="ARBA00022833"/>
    </source>
</evidence>
<feature type="binding site" evidence="5">
    <location>
        <position position="194"/>
    </location>
    <ligand>
        <name>Zn(2+)</name>
        <dbReference type="ChEBI" id="CHEBI:29105"/>
        <note>catalytic</note>
    </ligand>
</feature>
<evidence type="ECO:0000256" key="5">
    <source>
        <dbReference type="HAMAP-Rule" id="MF_01962"/>
    </source>
</evidence>
<proteinExistence type="inferred from homology"/>
<evidence type="ECO:0000256" key="4">
    <source>
        <dbReference type="ARBA" id="ARBA00023080"/>
    </source>
</evidence>
<dbReference type="RefSeq" id="WP_192538237.1">
    <property type="nucleotide sequence ID" value="NZ_JABUZA010000013.1"/>
</dbReference>
<organism evidence="7 8">
    <name type="scientific">Halomonas colorata</name>
    <dbReference type="NCBI Taxonomy" id="2742615"/>
    <lineage>
        <taxon>Bacteria</taxon>
        <taxon>Pseudomonadati</taxon>
        <taxon>Pseudomonadota</taxon>
        <taxon>Gammaproteobacteria</taxon>
        <taxon>Oceanospirillales</taxon>
        <taxon>Halomonadaceae</taxon>
        <taxon>Halomonas</taxon>
    </lineage>
</organism>
<keyword evidence="3 5" id="KW-0862">Zinc</keyword>
<feature type="binding site" evidence="5">
    <location>
        <position position="276"/>
    </location>
    <ligand>
        <name>substrate</name>
    </ligand>
</feature>
<dbReference type="NCBIfam" id="TIGR01430">
    <property type="entry name" value="aden_deam"/>
    <property type="match status" value="1"/>
</dbReference>
<protein>
    <recommendedName>
        <fullName evidence="5">Adenine deaminase</fullName>
        <shortName evidence="5">ADE</shortName>
        <ecNumber evidence="5">3.5.4.2</ecNumber>
    </recommendedName>
    <alternativeName>
        <fullName evidence="5">Adenine aminohydrolase</fullName>
        <shortName evidence="5">AAH</shortName>
    </alternativeName>
</protein>
<name>A0ABR9FYL8_9GAMM</name>
<keyword evidence="2 5" id="KW-0378">Hydrolase</keyword>
<dbReference type="EMBL" id="RRZB01000021">
    <property type="protein sequence ID" value="MBE0463732.1"/>
    <property type="molecule type" value="Genomic_DNA"/>
</dbReference>
<dbReference type="CDD" id="cd01320">
    <property type="entry name" value="ADA"/>
    <property type="match status" value="1"/>
</dbReference>
<feature type="active site" description="Proton donor" evidence="5">
    <location>
        <position position="197"/>
    </location>
</feature>
<dbReference type="InterPro" id="IPR028892">
    <property type="entry name" value="ADE"/>
</dbReference>
<keyword evidence="8" id="KW-1185">Reference proteome</keyword>
<feature type="site" description="Important for catalytic activity" evidence="5">
    <location>
        <position position="218"/>
    </location>
</feature>